<dbReference type="PANTHER" id="PTHR43852">
    <property type="entry name" value="NUCLEOTIDYLTRANSFERASE"/>
    <property type="match status" value="1"/>
</dbReference>
<dbReference type="Pfam" id="PF18765">
    <property type="entry name" value="Polbeta"/>
    <property type="match status" value="1"/>
</dbReference>
<keyword evidence="2" id="KW-0808">Transferase</keyword>
<dbReference type="CDD" id="cd05403">
    <property type="entry name" value="NT_KNTase_like"/>
    <property type="match status" value="1"/>
</dbReference>
<feature type="domain" description="Polymerase beta nucleotidyltransferase" evidence="1">
    <location>
        <begin position="6"/>
        <end position="100"/>
    </location>
</feature>
<evidence type="ECO:0000259" key="1">
    <source>
        <dbReference type="Pfam" id="PF18765"/>
    </source>
</evidence>
<dbReference type="AlphaFoldDB" id="A0A0G0KIN0"/>
<proteinExistence type="predicted"/>
<evidence type="ECO:0000313" key="3">
    <source>
        <dbReference type="Proteomes" id="UP000034181"/>
    </source>
</evidence>
<gene>
    <name evidence="2" type="ORF">US96_C0012G0009</name>
</gene>
<dbReference type="PANTHER" id="PTHR43852:SF3">
    <property type="entry name" value="NUCLEOTIDYLTRANSFERASE"/>
    <property type="match status" value="1"/>
</dbReference>
<comment type="caution">
    <text evidence="2">The sequence shown here is derived from an EMBL/GenBank/DDBJ whole genome shotgun (WGS) entry which is preliminary data.</text>
</comment>
<evidence type="ECO:0000313" key="2">
    <source>
        <dbReference type="EMBL" id="KKQ75380.1"/>
    </source>
</evidence>
<dbReference type="InterPro" id="IPR041633">
    <property type="entry name" value="Polbeta"/>
</dbReference>
<name>A0A0G0KIN0_9BACT</name>
<organism evidence="2 3">
    <name type="scientific">Candidatus Woesebacteria bacterium GW2011_GWB1_38_5b</name>
    <dbReference type="NCBI Taxonomy" id="1618569"/>
    <lineage>
        <taxon>Bacteria</taxon>
        <taxon>Candidatus Woeseibacteriota</taxon>
    </lineage>
</organism>
<dbReference type="Proteomes" id="UP000034181">
    <property type="component" value="Unassembled WGS sequence"/>
</dbReference>
<accession>A0A0G0KIN0</accession>
<dbReference type="NCBIfam" id="NF047752">
    <property type="entry name" value="MntA_antitoxin"/>
    <property type="match status" value="1"/>
</dbReference>
<dbReference type="GO" id="GO:0016740">
    <property type="term" value="F:transferase activity"/>
    <property type="evidence" value="ECO:0007669"/>
    <property type="project" value="UniProtKB-KW"/>
</dbReference>
<dbReference type="EMBL" id="LBUZ01000012">
    <property type="protein sequence ID" value="KKQ75380.1"/>
    <property type="molecule type" value="Genomic_DNA"/>
</dbReference>
<sequence length="129" mass="15167">MDSKLESIKQIFQDDQDVKLAYLFGSQARGDTGPLSDYDFAIYLSEKDKKKIFDKKIEIQDKISRILKTNHVDVTVLDGVEEPEFKYAIISQGKLLFEREPYKMLLEPKIMNEYFDFRDLLLKYNLTSL</sequence>
<reference evidence="2 3" key="1">
    <citation type="journal article" date="2015" name="Nature">
        <title>rRNA introns, odd ribosomes, and small enigmatic genomes across a large radiation of phyla.</title>
        <authorList>
            <person name="Brown C.T."/>
            <person name="Hug L.A."/>
            <person name="Thomas B.C."/>
            <person name="Sharon I."/>
            <person name="Castelle C.J."/>
            <person name="Singh A."/>
            <person name="Wilkins M.J."/>
            <person name="Williams K.H."/>
            <person name="Banfield J.F."/>
        </authorList>
    </citation>
    <scope>NUCLEOTIDE SEQUENCE [LARGE SCALE GENOMIC DNA]</scope>
</reference>
<dbReference type="InterPro" id="IPR043519">
    <property type="entry name" value="NT_sf"/>
</dbReference>
<dbReference type="SUPFAM" id="SSF81301">
    <property type="entry name" value="Nucleotidyltransferase"/>
    <property type="match status" value="1"/>
</dbReference>
<protein>
    <submittedName>
        <fullName evidence="2">Nucleotidyltransferase</fullName>
    </submittedName>
</protein>
<dbReference type="Gene3D" id="3.30.460.10">
    <property type="entry name" value="Beta Polymerase, domain 2"/>
    <property type="match status" value="1"/>
</dbReference>
<dbReference type="InterPro" id="IPR052930">
    <property type="entry name" value="TA_antitoxin_MntA"/>
</dbReference>